<keyword evidence="5 7" id="KW-1133">Transmembrane helix</keyword>
<evidence type="ECO:0000256" key="5">
    <source>
        <dbReference type="ARBA" id="ARBA00022989"/>
    </source>
</evidence>
<reference evidence="9" key="1">
    <citation type="submission" date="2020-02" db="EMBL/GenBank/DDBJ databases">
        <authorList>
            <person name="Meier V. D."/>
        </authorList>
    </citation>
    <scope>NUCLEOTIDE SEQUENCE</scope>
    <source>
        <strain evidence="9">AVDCRST_MAG49</strain>
    </source>
</reference>
<evidence type="ECO:0000256" key="4">
    <source>
        <dbReference type="ARBA" id="ARBA00022692"/>
    </source>
</evidence>
<dbReference type="SUPFAM" id="SSF161098">
    <property type="entry name" value="MetI-like"/>
    <property type="match status" value="1"/>
</dbReference>
<gene>
    <name evidence="9" type="ORF">AVDCRST_MAG49-2149</name>
</gene>
<evidence type="ECO:0000256" key="6">
    <source>
        <dbReference type="ARBA" id="ARBA00023136"/>
    </source>
</evidence>
<evidence type="ECO:0000256" key="3">
    <source>
        <dbReference type="ARBA" id="ARBA00022475"/>
    </source>
</evidence>
<feature type="transmembrane region" description="Helical" evidence="7">
    <location>
        <begin position="213"/>
        <end position="235"/>
    </location>
</feature>
<dbReference type="InterPro" id="IPR000515">
    <property type="entry name" value="MetI-like"/>
</dbReference>
<evidence type="ECO:0000256" key="2">
    <source>
        <dbReference type="ARBA" id="ARBA00022448"/>
    </source>
</evidence>
<dbReference type="PANTHER" id="PTHR30193">
    <property type="entry name" value="ABC TRANSPORTER PERMEASE PROTEIN"/>
    <property type="match status" value="1"/>
</dbReference>
<accession>A0A6J4UPL6</accession>
<dbReference type="InterPro" id="IPR051393">
    <property type="entry name" value="ABC_transporter_permease"/>
</dbReference>
<dbReference type="EMBL" id="CADCWG010000148">
    <property type="protein sequence ID" value="CAA9556976.1"/>
    <property type="molecule type" value="Genomic_DNA"/>
</dbReference>
<keyword evidence="6 7" id="KW-0472">Membrane</keyword>
<evidence type="ECO:0000256" key="1">
    <source>
        <dbReference type="ARBA" id="ARBA00004651"/>
    </source>
</evidence>
<dbReference type="CDD" id="cd06261">
    <property type="entry name" value="TM_PBP2"/>
    <property type="match status" value="1"/>
</dbReference>
<evidence type="ECO:0000256" key="7">
    <source>
        <dbReference type="RuleBase" id="RU363032"/>
    </source>
</evidence>
<keyword evidence="2 7" id="KW-0813">Transport</keyword>
<feature type="domain" description="ABC transmembrane type-1" evidence="8">
    <location>
        <begin position="62"/>
        <end position="273"/>
    </location>
</feature>
<proteinExistence type="inferred from homology"/>
<organism evidence="9">
    <name type="scientific">uncultured Thermomicrobiales bacterium</name>
    <dbReference type="NCBI Taxonomy" id="1645740"/>
    <lineage>
        <taxon>Bacteria</taxon>
        <taxon>Pseudomonadati</taxon>
        <taxon>Thermomicrobiota</taxon>
        <taxon>Thermomicrobia</taxon>
        <taxon>Thermomicrobiales</taxon>
        <taxon>environmental samples</taxon>
    </lineage>
</organism>
<comment type="subcellular location">
    <subcellularLocation>
        <location evidence="1 7">Cell membrane</location>
        <topology evidence="1 7">Multi-pass membrane protein</topology>
    </subcellularLocation>
</comment>
<evidence type="ECO:0000313" key="9">
    <source>
        <dbReference type="EMBL" id="CAA9556976.1"/>
    </source>
</evidence>
<dbReference type="PROSITE" id="PS50928">
    <property type="entry name" value="ABC_TM1"/>
    <property type="match status" value="1"/>
</dbReference>
<dbReference type="PANTHER" id="PTHR30193:SF37">
    <property type="entry name" value="INNER MEMBRANE ABC TRANSPORTER PERMEASE PROTEIN YCJO"/>
    <property type="match status" value="1"/>
</dbReference>
<dbReference type="AlphaFoldDB" id="A0A6J4UPL6"/>
<protein>
    <recommendedName>
        <fullName evidence="8">ABC transmembrane type-1 domain-containing protein</fullName>
    </recommendedName>
</protein>
<dbReference type="GO" id="GO:0005886">
    <property type="term" value="C:plasma membrane"/>
    <property type="evidence" value="ECO:0007669"/>
    <property type="project" value="UniProtKB-SubCell"/>
</dbReference>
<dbReference type="Pfam" id="PF00528">
    <property type="entry name" value="BPD_transp_1"/>
    <property type="match status" value="1"/>
</dbReference>
<dbReference type="Gene3D" id="1.10.3720.10">
    <property type="entry name" value="MetI-like"/>
    <property type="match status" value="1"/>
</dbReference>
<name>A0A6J4UPL6_9BACT</name>
<keyword evidence="4 7" id="KW-0812">Transmembrane</keyword>
<keyword evidence="3" id="KW-1003">Cell membrane</keyword>
<feature type="transmembrane region" description="Helical" evidence="7">
    <location>
        <begin position="66"/>
        <end position="86"/>
    </location>
</feature>
<dbReference type="GO" id="GO:0055085">
    <property type="term" value="P:transmembrane transport"/>
    <property type="evidence" value="ECO:0007669"/>
    <property type="project" value="InterPro"/>
</dbReference>
<dbReference type="InterPro" id="IPR035906">
    <property type="entry name" value="MetI-like_sf"/>
</dbReference>
<feature type="transmembrane region" description="Helical" evidence="7">
    <location>
        <begin position="255"/>
        <end position="277"/>
    </location>
</feature>
<feature type="transmembrane region" description="Helical" evidence="7">
    <location>
        <begin position="98"/>
        <end position="119"/>
    </location>
</feature>
<evidence type="ECO:0000259" key="8">
    <source>
        <dbReference type="PROSITE" id="PS50928"/>
    </source>
</evidence>
<sequence length="285" mass="31680">MRAQRLGWAPYALLLPSLAFLAVFFAVPMVRAFGLAFRDAGGDWTLASWRTMVDDAGFREALRTTLILIVLIIPVQFVLAMAMALVVNARLKWSGLWLYVYAIPLGISELAAGIIWLAIFDRQGWLNSILEGIGILDRPFIFLNYQERGWLIFAIVLAEAWRATSIIMIILVAGLQGIPRDFFEAADVFGATTWQKVRRVILPMLRPSVQVALILRTILAFQAFAVVIALAGSGTTVLSAEAYRWYYTIRDSHVAAAYAALILLLSVACTVLFLVLLPTREEQMG</sequence>
<feature type="transmembrane region" description="Helical" evidence="7">
    <location>
        <begin position="150"/>
        <end position="173"/>
    </location>
</feature>
<comment type="similarity">
    <text evidence="7">Belongs to the binding-protein-dependent transport system permease family.</text>
</comment>